<dbReference type="GO" id="GO:0006694">
    <property type="term" value="P:steroid biosynthetic process"/>
    <property type="evidence" value="ECO:0007669"/>
    <property type="project" value="InterPro"/>
</dbReference>
<dbReference type="PANTHER" id="PTHR10366">
    <property type="entry name" value="NAD DEPENDENT EPIMERASE/DEHYDRATASE"/>
    <property type="match status" value="1"/>
</dbReference>
<evidence type="ECO:0000313" key="5">
    <source>
        <dbReference type="Proteomes" id="UP001370490"/>
    </source>
</evidence>
<dbReference type="FunFam" id="3.40.50.720:FF:001172">
    <property type="entry name" value="NAD(P)-binding Rossmann-fold superfamily protein"/>
    <property type="match status" value="1"/>
</dbReference>
<evidence type="ECO:0000256" key="2">
    <source>
        <dbReference type="ARBA" id="ARBA00023002"/>
    </source>
</evidence>
<feature type="non-terminal residue" evidence="4">
    <location>
        <position position="1"/>
    </location>
</feature>
<dbReference type="Pfam" id="PF01073">
    <property type="entry name" value="3Beta_HSD"/>
    <property type="match status" value="1"/>
</dbReference>
<gene>
    <name evidence="4" type="ORF">RJ641_004983</name>
</gene>
<dbReference type="AlphaFoldDB" id="A0AAN8V5H4"/>
<accession>A0AAN8V5H4</accession>
<keyword evidence="2" id="KW-0560">Oxidoreductase</keyword>
<protein>
    <submittedName>
        <fullName evidence="4">3-beta hydroxysteroid dehydrogenase/isomerase</fullName>
    </submittedName>
</protein>
<evidence type="ECO:0000256" key="1">
    <source>
        <dbReference type="ARBA" id="ARBA00022857"/>
    </source>
</evidence>
<dbReference type="EMBL" id="JBAMMX010000013">
    <property type="protein sequence ID" value="KAK6928778.1"/>
    <property type="molecule type" value="Genomic_DNA"/>
</dbReference>
<dbReference type="InterPro" id="IPR002225">
    <property type="entry name" value="3Beta_OHSteriod_DH/Estase"/>
</dbReference>
<dbReference type="SUPFAM" id="SSF51735">
    <property type="entry name" value="NAD(P)-binding Rossmann-fold domains"/>
    <property type="match status" value="1"/>
</dbReference>
<dbReference type="InterPro" id="IPR050425">
    <property type="entry name" value="NAD(P)_dehydrat-like"/>
</dbReference>
<evidence type="ECO:0000259" key="3">
    <source>
        <dbReference type="Pfam" id="PF01073"/>
    </source>
</evidence>
<dbReference type="PANTHER" id="PTHR10366:SF852">
    <property type="entry name" value="CINNAMOYL-COA REDUCTASE CAD2"/>
    <property type="match status" value="1"/>
</dbReference>
<reference evidence="4 5" key="1">
    <citation type="submission" date="2023-12" db="EMBL/GenBank/DDBJ databases">
        <title>A high-quality genome assembly for Dillenia turbinata (Dilleniales).</title>
        <authorList>
            <person name="Chanderbali A."/>
        </authorList>
    </citation>
    <scope>NUCLEOTIDE SEQUENCE [LARGE SCALE GENOMIC DNA]</scope>
    <source>
        <strain evidence="4">LSX21</strain>
        <tissue evidence="4">Leaf</tissue>
    </source>
</reference>
<dbReference type="GO" id="GO:0016616">
    <property type="term" value="F:oxidoreductase activity, acting on the CH-OH group of donors, NAD or NADP as acceptor"/>
    <property type="evidence" value="ECO:0007669"/>
    <property type="project" value="InterPro"/>
</dbReference>
<dbReference type="Gene3D" id="3.40.50.720">
    <property type="entry name" value="NAD(P)-binding Rossmann-like Domain"/>
    <property type="match status" value="2"/>
</dbReference>
<keyword evidence="5" id="KW-1185">Reference proteome</keyword>
<keyword evidence="1" id="KW-0521">NADP</keyword>
<sequence>TLTGQLKREGGGEEISGSRVGKVVAVTGALGYVASWLVKYLLERGYTVKASIFDPNDPKKTQNLLSLDGAKQRLKLFKADLLEEGAFDSVVEGCQGVFHTASPFYWFVTDPQAELVDPALKGTLNVLESCAKLWYMLSKTLAEEAAWKFAKEKGIDLVFIEWFGAWSSVTAIAEYKCRANFEPNKRPSAQIIRDLKHFPMQAADGLMLQM</sequence>
<comment type="caution">
    <text evidence="4">The sequence shown here is derived from an EMBL/GenBank/DDBJ whole genome shotgun (WGS) entry which is preliminary data.</text>
</comment>
<organism evidence="4 5">
    <name type="scientific">Dillenia turbinata</name>
    <dbReference type="NCBI Taxonomy" id="194707"/>
    <lineage>
        <taxon>Eukaryota</taxon>
        <taxon>Viridiplantae</taxon>
        <taxon>Streptophyta</taxon>
        <taxon>Embryophyta</taxon>
        <taxon>Tracheophyta</taxon>
        <taxon>Spermatophyta</taxon>
        <taxon>Magnoliopsida</taxon>
        <taxon>eudicotyledons</taxon>
        <taxon>Gunneridae</taxon>
        <taxon>Pentapetalae</taxon>
        <taxon>Dilleniales</taxon>
        <taxon>Dilleniaceae</taxon>
        <taxon>Dillenia</taxon>
    </lineage>
</organism>
<dbReference type="InterPro" id="IPR036291">
    <property type="entry name" value="NAD(P)-bd_dom_sf"/>
</dbReference>
<feature type="domain" description="3-beta hydroxysteroid dehydrogenase/isomerase" evidence="3">
    <location>
        <begin position="25"/>
        <end position="132"/>
    </location>
</feature>
<name>A0AAN8V5H4_9MAGN</name>
<evidence type="ECO:0000313" key="4">
    <source>
        <dbReference type="EMBL" id="KAK6928778.1"/>
    </source>
</evidence>
<proteinExistence type="predicted"/>
<dbReference type="Proteomes" id="UP001370490">
    <property type="component" value="Unassembled WGS sequence"/>
</dbReference>